<dbReference type="GO" id="GO:0006310">
    <property type="term" value="P:DNA recombination"/>
    <property type="evidence" value="ECO:0007669"/>
    <property type="project" value="InterPro"/>
</dbReference>
<evidence type="ECO:0000313" key="1">
    <source>
        <dbReference type="EMBL" id="HAW77451.1"/>
    </source>
</evidence>
<dbReference type="Gene3D" id="3.30.1330.70">
    <property type="entry name" value="Holliday junction resolvase RusA"/>
    <property type="match status" value="1"/>
</dbReference>
<protein>
    <submittedName>
        <fullName evidence="1">Uncharacterized protein</fullName>
    </submittedName>
</protein>
<dbReference type="Proteomes" id="UP000263517">
    <property type="component" value="Unassembled WGS sequence"/>
</dbReference>
<dbReference type="GO" id="GO:0006281">
    <property type="term" value="P:DNA repair"/>
    <property type="evidence" value="ECO:0007669"/>
    <property type="project" value="InterPro"/>
</dbReference>
<dbReference type="AlphaFoldDB" id="A0A350P834"/>
<dbReference type="Pfam" id="PF05866">
    <property type="entry name" value="RusA"/>
    <property type="match status" value="1"/>
</dbReference>
<dbReference type="InterPro" id="IPR008822">
    <property type="entry name" value="Endonuclease_RusA-like"/>
</dbReference>
<dbReference type="GO" id="GO:0000287">
    <property type="term" value="F:magnesium ion binding"/>
    <property type="evidence" value="ECO:0007669"/>
    <property type="project" value="InterPro"/>
</dbReference>
<dbReference type="InterPro" id="IPR036614">
    <property type="entry name" value="RusA-like_sf"/>
</dbReference>
<dbReference type="SUPFAM" id="SSF103084">
    <property type="entry name" value="Holliday junction resolvase RusA"/>
    <property type="match status" value="1"/>
</dbReference>
<name>A0A350P834_9ALTE</name>
<comment type="caution">
    <text evidence="1">The sequence shown here is derived from an EMBL/GenBank/DDBJ whole genome shotgun (WGS) entry which is preliminary data.</text>
</comment>
<reference evidence="1 2" key="1">
    <citation type="journal article" date="2018" name="Nat. Biotechnol.">
        <title>A standardized bacterial taxonomy based on genome phylogeny substantially revises the tree of life.</title>
        <authorList>
            <person name="Parks D.H."/>
            <person name="Chuvochina M."/>
            <person name="Waite D.W."/>
            <person name="Rinke C."/>
            <person name="Skarshewski A."/>
            <person name="Chaumeil P.A."/>
            <person name="Hugenholtz P."/>
        </authorList>
    </citation>
    <scope>NUCLEOTIDE SEQUENCE [LARGE SCALE GENOMIC DNA]</scope>
    <source>
        <strain evidence="1">UBA11978</strain>
    </source>
</reference>
<proteinExistence type="predicted"/>
<gene>
    <name evidence="1" type="ORF">DCW74_17165</name>
</gene>
<evidence type="ECO:0000313" key="2">
    <source>
        <dbReference type="Proteomes" id="UP000263517"/>
    </source>
</evidence>
<organism evidence="1 2">
    <name type="scientific">Alteromonas australica</name>
    <dbReference type="NCBI Taxonomy" id="589873"/>
    <lineage>
        <taxon>Bacteria</taxon>
        <taxon>Pseudomonadati</taxon>
        <taxon>Pseudomonadota</taxon>
        <taxon>Gammaproteobacteria</taxon>
        <taxon>Alteromonadales</taxon>
        <taxon>Alteromonadaceae</taxon>
        <taxon>Alteromonas/Salinimonas group</taxon>
        <taxon>Alteromonas</taxon>
    </lineage>
</organism>
<sequence>MLMNSVTSGSLFTDLIDVTFTIEAEPVAKGRPRARVFNGRVHLYTPPKTKYFEQRVHRAAERVPLPQIGVPLRVDIVAICKRPKRLCRKKDPNSLIYRPSKPDGDNVRKAILDGLSNFFDDKQVVSGETVCLYAEKDRDIGRCVIRITTKLETEEEILTRLDLLSASEYQ</sequence>
<dbReference type="EMBL" id="DNAN01000604">
    <property type="protein sequence ID" value="HAW77451.1"/>
    <property type="molecule type" value="Genomic_DNA"/>
</dbReference>
<accession>A0A350P834</accession>